<dbReference type="STRING" id="754436.JCM19237_3854"/>
<evidence type="ECO:0000313" key="2">
    <source>
        <dbReference type="EMBL" id="GAL06788.1"/>
    </source>
</evidence>
<keyword evidence="1" id="KW-0812">Transmembrane</keyword>
<evidence type="ECO:0000256" key="1">
    <source>
        <dbReference type="SAM" id="Phobius"/>
    </source>
</evidence>
<dbReference type="Proteomes" id="UP000029227">
    <property type="component" value="Unassembled WGS sequence"/>
</dbReference>
<organism evidence="2 3">
    <name type="scientific">Photobacterium aphoticum</name>
    <dbReference type="NCBI Taxonomy" id="754436"/>
    <lineage>
        <taxon>Bacteria</taxon>
        <taxon>Pseudomonadati</taxon>
        <taxon>Pseudomonadota</taxon>
        <taxon>Gammaproteobacteria</taxon>
        <taxon>Vibrionales</taxon>
        <taxon>Vibrionaceae</taxon>
        <taxon>Photobacterium</taxon>
    </lineage>
</organism>
<proteinExistence type="predicted"/>
<feature type="transmembrane region" description="Helical" evidence="1">
    <location>
        <begin position="35"/>
        <end position="56"/>
    </location>
</feature>
<evidence type="ECO:0000313" key="3">
    <source>
        <dbReference type="Proteomes" id="UP000029227"/>
    </source>
</evidence>
<keyword evidence="1" id="KW-1133">Transmembrane helix</keyword>
<comment type="caution">
    <text evidence="2">The sequence shown here is derived from an EMBL/GenBank/DDBJ whole genome shotgun (WGS) entry which is preliminary data.</text>
</comment>
<dbReference type="EMBL" id="BBMN01000013">
    <property type="protein sequence ID" value="GAL06788.1"/>
    <property type="molecule type" value="Genomic_DNA"/>
</dbReference>
<gene>
    <name evidence="2" type="ORF">JCM19237_3854</name>
</gene>
<keyword evidence="1" id="KW-0472">Membrane</keyword>
<dbReference type="AlphaFoldDB" id="A0A090QWY6"/>
<name>A0A090QWY6_9GAMM</name>
<accession>A0A090QWY6</accession>
<reference evidence="2 3" key="1">
    <citation type="journal article" date="2014" name="Genome Announc.">
        <title>Draft Genome Sequences of Two Vibrionaceae Species, Vibrio ponticus C121 and Photobacterium aphoticum C119, Isolated as Coral Reef Microbiota.</title>
        <authorList>
            <person name="Al-saari N."/>
            <person name="Meirelles P.M."/>
            <person name="Mino S."/>
            <person name="Suda W."/>
            <person name="Oshima K."/>
            <person name="Hattori M."/>
            <person name="Ohkuma M."/>
            <person name="Thompson F.L."/>
            <person name="Gomez-Gil B."/>
            <person name="Sawabe T."/>
            <person name="Sawabe T."/>
        </authorList>
    </citation>
    <scope>NUCLEOTIDE SEQUENCE [LARGE SCALE GENOMIC DNA]</scope>
    <source>
        <strain evidence="2 3">JCM 19237</strain>
    </source>
</reference>
<sequence length="95" mass="10525">MTGYRLAMIMAGAGALAFAAWFGSNSEYDPNGWKYAYFIMASLMLIGSSPHCAFMNRPSTALKSIRLKTTTNSACWTRATRHKWHALPLGPIPLR</sequence>
<protein>
    <submittedName>
        <fullName evidence="2">AmpG permease</fullName>
    </submittedName>
</protein>